<keyword evidence="3" id="KW-0479">Metal-binding</keyword>
<dbReference type="InterPro" id="IPR011032">
    <property type="entry name" value="GroES-like_sf"/>
</dbReference>
<dbReference type="Gene3D" id="3.40.50.720">
    <property type="entry name" value="NAD(P)-binding Rossmann-like Domain"/>
    <property type="match status" value="1"/>
</dbReference>
<comment type="cofactor">
    <cofactor evidence="1">
        <name>Zn(2+)</name>
        <dbReference type="ChEBI" id="CHEBI:29105"/>
    </cofactor>
</comment>
<dbReference type="EC" id="1.1.1.1" evidence="8"/>
<evidence type="ECO:0000313" key="8">
    <source>
        <dbReference type="EMBL" id="KAA6314118.1"/>
    </source>
</evidence>
<evidence type="ECO:0000256" key="2">
    <source>
        <dbReference type="ARBA" id="ARBA00008072"/>
    </source>
</evidence>
<evidence type="ECO:0000259" key="7">
    <source>
        <dbReference type="Pfam" id="PF08240"/>
    </source>
</evidence>
<name>A0A5J4PZM3_9ZZZZ</name>
<evidence type="ECO:0000256" key="3">
    <source>
        <dbReference type="ARBA" id="ARBA00022723"/>
    </source>
</evidence>
<comment type="caution">
    <text evidence="8">The sequence shown here is derived from an EMBL/GenBank/DDBJ whole genome shotgun (WGS) entry which is preliminary data.</text>
</comment>
<dbReference type="InterPro" id="IPR013154">
    <property type="entry name" value="ADH-like_N"/>
</dbReference>
<feature type="domain" description="Alcohol dehydrogenase-like C-terminal" evidence="6">
    <location>
        <begin position="178"/>
        <end position="297"/>
    </location>
</feature>
<dbReference type="Pfam" id="PF08240">
    <property type="entry name" value="ADH_N"/>
    <property type="match status" value="1"/>
</dbReference>
<dbReference type="GO" id="GO:0004022">
    <property type="term" value="F:alcohol dehydrogenase (NAD+) activity"/>
    <property type="evidence" value="ECO:0007669"/>
    <property type="project" value="UniProtKB-EC"/>
</dbReference>
<organism evidence="8">
    <name type="scientific">termite gut metagenome</name>
    <dbReference type="NCBI Taxonomy" id="433724"/>
    <lineage>
        <taxon>unclassified sequences</taxon>
        <taxon>metagenomes</taxon>
        <taxon>organismal metagenomes</taxon>
    </lineage>
</organism>
<reference evidence="8" key="1">
    <citation type="submission" date="2019-03" db="EMBL/GenBank/DDBJ databases">
        <title>Single cell metagenomics reveals metabolic interactions within the superorganism composed of flagellate Streblomastix strix and complex community of Bacteroidetes bacteria on its surface.</title>
        <authorList>
            <person name="Treitli S.C."/>
            <person name="Kolisko M."/>
            <person name="Husnik F."/>
            <person name="Keeling P."/>
            <person name="Hampl V."/>
        </authorList>
    </citation>
    <scope>NUCLEOTIDE SEQUENCE</scope>
    <source>
        <strain evidence="8">STM</strain>
    </source>
</reference>
<dbReference type="Gene3D" id="3.90.180.10">
    <property type="entry name" value="Medium-chain alcohol dehydrogenases, catalytic domain"/>
    <property type="match status" value="1"/>
</dbReference>
<comment type="similarity">
    <text evidence="2">Belongs to the zinc-containing alcohol dehydrogenase family.</text>
</comment>
<evidence type="ECO:0000256" key="5">
    <source>
        <dbReference type="ARBA" id="ARBA00023002"/>
    </source>
</evidence>
<gene>
    <name evidence="8" type="ORF">EZS27_035220</name>
</gene>
<dbReference type="InterPro" id="IPR036291">
    <property type="entry name" value="NAD(P)-bd_dom_sf"/>
</dbReference>
<evidence type="ECO:0000259" key="6">
    <source>
        <dbReference type="Pfam" id="PF00107"/>
    </source>
</evidence>
<evidence type="ECO:0000256" key="1">
    <source>
        <dbReference type="ARBA" id="ARBA00001947"/>
    </source>
</evidence>
<accession>A0A5J4PZM3</accession>
<dbReference type="SUPFAM" id="SSF51735">
    <property type="entry name" value="NAD(P)-binding Rossmann-fold domains"/>
    <property type="match status" value="1"/>
</dbReference>
<dbReference type="GO" id="GO:0046872">
    <property type="term" value="F:metal ion binding"/>
    <property type="evidence" value="ECO:0007669"/>
    <property type="project" value="UniProtKB-KW"/>
</dbReference>
<dbReference type="PANTHER" id="PTHR43350:SF19">
    <property type="entry name" value="D-GULOSIDE 3-DEHYDROGENASE"/>
    <property type="match status" value="1"/>
</dbReference>
<keyword evidence="5 8" id="KW-0560">Oxidoreductase</keyword>
<proteinExistence type="inferred from homology"/>
<dbReference type="PANTHER" id="PTHR43350">
    <property type="entry name" value="NAD-DEPENDENT ALCOHOL DEHYDROGENASE"/>
    <property type="match status" value="1"/>
</dbReference>
<dbReference type="Pfam" id="PF00107">
    <property type="entry name" value="ADH_zinc_N"/>
    <property type="match status" value="1"/>
</dbReference>
<evidence type="ECO:0000256" key="4">
    <source>
        <dbReference type="ARBA" id="ARBA00022833"/>
    </source>
</evidence>
<dbReference type="AlphaFoldDB" id="A0A5J4PZM3"/>
<keyword evidence="4" id="KW-0862">Zinc</keyword>
<protein>
    <submittedName>
        <fullName evidence="8">Alcohol dehydrogenase</fullName>
        <ecNumber evidence="8">1.1.1.1</ecNumber>
    </submittedName>
</protein>
<feature type="domain" description="Alcohol dehydrogenase-like N-terminal" evidence="7">
    <location>
        <begin position="86"/>
        <end position="138"/>
    </location>
</feature>
<feature type="non-terminal residue" evidence="8">
    <location>
        <position position="378"/>
    </location>
</feature>
<dbReference type="EMBL" id="SNRY01005783">
    <property type="protein sequence ID" value="KAA6314118.1"/>
    <property type="molecule type" value="Genomic_DNA"/>
</dbReference>
<dbReference type="CDD" id="cd08255">
    <property type="entry name" value="2-desacetyl-2-hydroxyethyl_bacteriochlorophyllide_like"/>
    <property type="match status" value="1"/>
</dbReference>
<dbReference type="InterPro" id="IPR013149">
    <property type="entry name" value="ADH-like_C"/>
</dbReference>
<sequence length="378" mass="41259">MKQIIQDLKSGQTLLEEIPIPQVREGSVLIQTTHSLVSLGTERMLVEFGKANLVAKARQKPDRVKQVLDKIKADGLLPTLESVFNKLGLPLPLGYCNVGKVIAVGKNVTSFQIGDRVASNGNHAEVVCVPQNLAAKIPGNVSDEEAAFTIIGSIGLQGIRLLQPVLGETVVVIGLGLIGLVVAELLKINGCRVIGVDFDQQKVAIAKEKGIFAFNPANDGDPVKYVSEQTNQVGCDGVIITASAKSDEIIHQAAEMSRKRGRIVLVGVIGLDIRRDDFYKKELSFQVSCSYGPGRYDDDYENKGRDYPLGFVRWTEKRNFEAVLYAISTGALDVRPLISEIVPLNEYDRLFVFKLSMHAKLTFVVLTILSKAISAFLP</sequence>
<dbReference type="SUPFAM" id="SSF50129">
    <property type="entry name" value="GroES-like"/>
    <property type="match status" value="1"/>
</dbReference>